<sequence length="538" mass="59768">MVRLQQCVRKTLSFVLVGVACQATAGIAQQYRPDDPIQKVPEIGTAQNAGVQSINAIYDFMYHSAKYKTPPATPSLGVNTLGEVPDSSWFTNRLPLRREELQKGVRVHGGPQPPFTVVAAKTEGVTPGFRIKDSRGLTYFIKVDPSTNPEMATSADVMGALFLYAAGYNVPENYILLAHREDFRLSEKATITALSGKKHPMNRSQLEKILDAVPVESDGRVRLMASLSMSGRIIGPFRYEFVRSDDPNDLIPHDRRRDLRGLEVLFAWLNHTDAKGDNSLDSVEGKGSDARIVHHLLDFGDSFGSDSDIAKDPRHGQEFWLPTSREQANRAMTLGLVPTSWEKAKYPHHLPAAGNFTTTGFDPLTWKPNYPNPAFLEMTPQDAYWGAKRVMFFSNEDIRAIVEQGQFSNPEVTDYITKILIARRDLIGKAWFSQVAPLEDFVVADGRLRFTDLGEKYGVLSASIYSYSWFSFDNQSGHKSPVAGVSSDAVPAALTSSSEGSFMGCTLTDTIQMHRTVTVVFRRDGDQWKPVGIERTPL</sequence>
<dbReference type="Proteomes" id="UP000292958">
    <property type="component" value="Unassembled WGS sequence"/>
</dbReference>
<feature type="signal peptide" evidence="1">
    <location>
        <begin position="1"/>
        <end position="25"/>
    </location>
</feature>
<dbReference type="OrthoDB" id="1492085at2"/>
<dbReference type="RefSeq" id="WP_130417091.1">
    <property type="nucleotide sequence ID" value="NZ_SHKW01000001.1"/>
</dbReference>
<accession>A0A4Q7YP33</accession>
<dbReference type="PROSITE" id="PS51257">
    <property type="entry name" value="PROKAR_LIPOPROTEIN"/>
    <property type="match status" value="1"/>
</dbReference>
<keyword evidence="1" id="KW-0732">Signal</keyword>
<organism evidence="2 3">
    <name type="scientific">Edaphobacter modestus</name>
    <dbReference type="NCBI Taxonomy" id="388466"/>
    <lineage>
        <taxon>Bacteria</taxon>
        <taxon>Pseudomonadati</taxon>
        <taxon>Acidobacteriota</taxon>
        <taxon>Terriglobia</taxon>
        <taxon>Terriglobales</taxon>
        <taxon>Acidobacteriaceae</taxon>
        <taxon>Edaphobacter</taxon>
    </lineage>
</organism>
<protein>
    <submittedName>
        <fullName evidence="2">Uncharacterized protein</fullName>
    </submittedName>
</protein>
<proteinExistence type="predicted"/>
<feature type="chain" id="PRO_5020236573" evidence="1">
    <location>
        <begin position="26"/>
        <end position="538"/>
    </location>
</feature>
<evidence type="ECO:0000313" key="3">
    <source>
        <dbReference type="Proteomes" id="UP000292958"/>
    </source>
</evidence>
<name>A0A4Q7YP33_9BACT</name>
<dbReference type="AlphaFoldDB" id="A0A4Q7YP33"/>
<evidence type="ECO:0000256" key="1">
    <source>
        <dbReference type="SAM" id="SignalP"/>
    </source>
</evidence>
<keyword evidence="3" id="KW-1185">Reference proteome</keyword>
<gene>
    <name evidence="2" type="ORF">BDD14_0072</name>
</gene>
<comment type="caution">
    <text evidence="2">The sequence shown here is derived from an EMBL/GenBank/DDBJ whole genome shotgun (WGS) entry which is preliminary data.</text>
</comment>
<evidence type="ECO:0000313" key="2">
    <source>
        <dbReference type="EMBL" id="RZU38794.1"/>
    </source>
</evidence>
<dbReference type="EMBL" id="SHKW01000001">
    <property type="protein sequence ID" value="RZU38794.1"/>
    <property type="molecule type" value="Genomic_DNA"/>
</dbReference>
<reference evidence="2 3" key="1">
    <citation type="submission" date="2019-02" db="EMBL/GenBank/DDBJ databases">
        <title>Genomic Encyclopedia of Archaeal and Bacterial Type Strains, Phase II (KMG-II): from individual species to whole genera.</title>
        <authorList>
            <person name="Goeker M."/>
        </authorList>
    </citation>
    <scope>NUCLEOTIDE SEQUENCE [LARGE SCALE GENOMIC DNA]</scope>
    <source>
        <strain evidence="2 3">DSM 18101</strain>
    </source>
</reference>